<evidence type="ECO:0000313" key="2">
    <source>
        <dbReference type="EMBL" id="APC19130.1"/>
    </source>
</evidence>
<reference evidence="2" key="2">
    <citation type="journal article" date="2018" name="Genomics">
        <title>Complete genome sequence of Pseudomonas frederiksbergensis ERDD5:01 revealed genetic bases for survivability at high altitude ecosystem and bioprospection potential.</title>
        <authorList>
            <person name="Kumar R."/>
            <person name="Acharya V."/>
            <person name="Mukhia S."/>
            <person name="Singh D."/>
            <person name="Kumar S."/>
        </authorList>
    </citation>
    <scope>NUCLEOTIDE SEQUENCE</scope>
    <source>
        <strain evidence="2">ERDD5:01</strain>
    </source>
</reference>
<organism evidence="2 3">
    <name type="scientific">Pseudomonas frederiksbergensis</name>
    <dbReference type="NCBI Taxonomy" id="104087"/>
    <lineage>
        <taxon>Bacteria</taxon>
        <taxon>Pseudomonadati</taxon>
        <taxon>Pseudomonadota</taxon>
        <taxon>Gammaproteobacteria</taxon>
        <taxon>Pseudomonadales</taxon>
        <taxon>Pseudomonadaceae</taxon>
        <taxon>Pseudomonas</taxon>
    </lineage>
</organism>
<dbReference type="EMBL" id="CP017886">
    <property type="protein sequence ID" value="APC19130.1"/>
    <property type="molecule type" value="Genomic_DNA"/>
</dbReference>
<dbReference type="AlphaFoldDB" id="A0A1J0ESJ3"/>
<evidence type="ECO:0000313" key="1">
    <source>
        <dbReference type="EMBL" id="APC14220.1"/>
    </source>
</evidence>
<name>A0A1J0ESJ3_9PSED</name>
<gene>
    <name evidence="1" type="ORF">BLL42_00095</name>
    <name evidence="2" type="ORF">BLL42_26795</name>
</gene>
<evidence type="ECO:0000313" key="3">
    <source>
        <dbReference type="Proteomes" id="UP000182567"/>
    </source>
</evidence>
<dbReference type="EMBL" id="CP017886">
    <property type="protein sequence ID" value="APC14220.1"/>
    <property type="molecule type" value="Genomic_DNA"/>
</dbReference>
<proteinExistence type="predicted"/>
<accession>A0A1J0ESJ3</accession>
<protein>
    <submittedName>
        <fullName evidence="2">Uncharacterized protein</fullName>
    </submittedName>
</protein>
<sequence>MLNHKSRAFDSKVLFTRDEMDWCLKEIECMELPELKRKIISTYIAIALYCKGPERKVVGSLKHDAMLSQFFKKKGGGMNALEILTSACHRASRKFSKIISTAWA</sequence>
<dbReference type="Proteomes" id="UP000182567">
    <property type="component" value="Chromosome"/>
</dbReference>
<reference evidence="3" key="1">
    <citation type="submission" date="2016-10" db="EMBL/GenBank/DDBJ databases">
        <title>Pseudomonas frederiksbergensis ERGS4:02 complete genome.</title>
        <authorList>
            <person name="Kumar R."/>
            <person name="Acharya V."/>
            <person name="Singh D."/>
        </authorList>
    </citation>
    <scope>NUCLEOTIDE SEQUENCE [LARGE SCALE GENOMIC DNA]</scope>
    <source>
        <strain evidence="3">ERGS4:02</strain>
    </source>
</reference>